<dbReference type="OrthoDB" id="9810636at2"/>
<proteinExistence type="inferred from homology"/>
<evidence type="ECO:0000256" key="5">
    <source>
        <dbReference type="SAM" id="MobiDB-lite"/>
    </source>
</evidence>
<dbReference type="PANTHER" id="PTHR42953:SF3">
    <property type="entry name" value="HIGH-AFFINITY ZINC UPTAKE SYSTEM PROTEIN ZNUA"/>
    <property type="match status" value="1"/>
</dbReference>
<dbReference type="Pfam" id="PF01297">
    <property type="entry name" value="ZnuA"/>
    <property type="match status" value="1"/>
</dbReference>
<dbReference type="GO" id="GO:0030001">
    <property type="term" value="P:metal ion transport"/>
    <property type="evidence" value="ECO:0007669"/>
    <property type="project" value="InterPro"/>
</dbReference>
<evidence type="ECO:0000256" key="4">
    <source>
        <dbReference type="SAM" id="Coils"/>
    </source>
</evidence>
<comment type="similarity">
    <text evidence="1">Belongs to the bacterial solute-binding protein 9 family.</text>
</comment>
<keyword evidence="2" id="KW-0813">Transport</keyword>
<dbReference type="GO" id="GO:0046872">
    <property type="term" value="F:metal ion binding"/>
    <property type="evidence" value="ECO:0007669"/>
    <property type="project" value="InterPro"/>
</dbReference>
<feature type="compositionally biased region" description="Basic and acidic residues" evidence="5">
    <location>
        <begin position="120"/>
        <end position="180"/>
    </location>
</feature>
<evidence type="ECO:0000256" key="6">
    <source>
        <dbReference type="SAM" id="SignalP"/>
    </source>
</evidence>
<evidence type="ECO:0000313" key="7">
    <source>
        <dbReference type="EMBL" id="SEQ13641.1"/>
    </source>
</evidence>
<dbReference type="AlphaFoldDB" id="A0A1H9DJQ9"/>
<organism evidence="7 8">
    <name type="scientific">Ignavigranum ruoffiae</name>
    <dbReference type="NCBI Taxonomy" id="89093"/>
    <lineage>
        <taxon>Bacteria</taxon>
        <taxon>Bacillati</taxon>
        <taxon>Bacillota</taxon>
        <taxon>Bacilli</taxon>
        <taxon>Lactobacillales</taxon>
        <taxon>Aerococcaceae</taxon>
        <taxon>Ignavigranum</taxon>
    </lineage>
</organism>
<keyword evidence="3 6" id="KW-0732">Signal</keyword>
<reference evidence="7 8" key="1">
    <citation type="submission" date="2016-10" db="EMBL/GenBank/DDBJ databases">
        <authorList>
            <person name="de Groot N.N."/>
        </authorList>
    </citation>
    <scope>NUCLEOTIDE SEQUENCE [LARGE SCALE GENOMIC DNA]</scope>
    <source>
        <strain evidence="7 8">DSM 15695</strain>
    </source>
</reference>
<name>A0A1H9DJQ9_9LACT</name>
<sequence length="346" mass="38769">MKKFVKALFVALFVAVSLPLANIHAQGKKVVTTFYPVYYLANRIAGDKMEVSMLLDQGQGAHGYESTAQDAVKVQEADLFIYLDDEMEFFVPDLLELVDQNKTKVVKTTEGMTLLAGSDHGVDEHDHDHEAEEGHDHEGEEGHDHEGEEGHDHEGEEGHDHEGEEGHDHEGHHHEYDPHTWLDPMTYAQQAENVKKAFVELDPDNAATYEDNAAKLVEELTALDQEYKSSLASLEKRTMIVQHAAFGYLAHAYDLEQVAITGLNTTEEPSAQVIAQMQEFMKEQNSKVIFVDPALSENIAQTVASATDAELLPLRTLEVITQDEMKAGVDYFSLMRENLQELLKNK</sequence>
<keyword evidence="4" id="KW-0175">Coiled coil</keyword>
<evidence type="ECO:0000256" key="2">
    <source>
        <dbReference type="ARBA" id="ARBA00022448"/>
    </source>
</evidence>
<protein>
    <submittedName>
        <fullName evidence="7">Zinc transport system substrate-binding protein</fullName>
    </submittedName>
</protein>
<dbReference type="InterPro" id="IPR006127">
    <property type="entry name" value="ZnuA-like"/>
</dbReference>
<dbReference type="EMBL" id="FOEN01000005">
    <property type="protein sequence ID" value="SEQ13641.1"/>
    <property type="molecule type" value="Genomic_DNA"/>
</dbReference>
<dbReference type="Gene3D" id="3.40.50.1980">
    <property type="entry name" value="Nitrogenase molybdenum iron protein domain"/>
    <property type="match status" value="3"/>
</dbReference>
<evidence type="ECO:0000313" key="8">
    <source>
        <dbReference type="Proteomes" id="UP000198833"/>
    </source>
</evidence>
<dbReference type="Proteomes" id="UP000198833">
    <property type="component" value="Unassembled WGS sequence"/>
</dbReference>
<dbReference type="PANTHER" id="PTHR42953">
    <property type="entry name" value="HIGH-AFFINITY ZINC UPTAKE SYSTEM PROTEIN ZNUA-RELATED"/>
    <property type="match status" value="1"/>
</dbReference>
<feature type="region of interest" description="Disordered" evidence="5">
    <location>
        <begin position="116"/>
        <end position="180"/>
    </location>
</feature>
<dbReference type="SUPFAM" id="SSF53807">
    <property type="entry name" value="Helical backbone' metal receptor"/>
    <property type="match status" value="1"/>
</dbReference>
<dbReference type="STRING" id="89093.SAMN04488558_105163"/>
<dbReference type="InterPro" id="IPR050492">
    <property type="entry name" value="Bact_metal-bind_prot9"/>
</dbReference>
<accession>A0A1H9DJQ9</accession>
<gene>
    <name evidence="7" type="ORF">SAMN04488558_105163</name>
</gene>
<keyword evidence="8" id="KW-1185">Reference proteome</keyword>
<evidence type="ECO:0000256" key="3">
    <source>
        <dbReference type="ARBA" id="ARBA00022729"/>
    </source>
</evidence>
<dbReference type="RefSeq" id="WP_092571738.1">
    <property type="nucleotide sequence ID" value="NZ_FOEN01000005.1"/>
</dbReference>
<evidence type="ECO:0000256" key="1">
    <source>
        <dbReference type="ARBA" id="ARBA00011028"/>
    </source>
</evidence>
<feature type="coiled-coil region" evidence="4">
    <location>
        <begin position="206"/>
        <end position="237"/>
    </location>
</feature>
<feature type="signal peptide" evidence="6">
    <location>
        <begin position="1"/>
        <end position="25"/>
    </location>
</feature>
<feature type="chain" id="PRO_5011577056" evidence="6">
    <location>
        <begin position="26"/>
        <end position="346"/>
    </location>
</feature>